<comment type="caution">
    <text evidence="7">The sequence shown here is derived from an EMBL/GenBank/DDBJ whole genome shotgun (WGS) entry which is preliminary data.</text>
</comment>
<reference evidence="7 8" key="1">
    <citation type="submission" date="2020-08" db="EMBL/GenBank/DDBJ databases">
        <title>Genomic Encyclopedia of Type Strains, Phase IV (KMG-IV): sequencing the most valuable type-strain genomes for metagenomic binning, comparative biology and taxonomic classification.</title>
        <authorList>
            <person name="Goeker M."/>
        </authorList>
    </citation>
    <scope>NUCLEOTIDE SEQUENCE [LARGE SCALE GENOMIC DNA]</scope>
    <source>
        <strain evidence="7 8">DSM 21458</strain>
    </source>
</reference>
<dbReference type="SUPFAM" id="SSF46689">
    <property type="entry name" value="Homeodomain-like"/>
    <property type="match status" value="1"/>
</dbReference>
<dbReference type="Pfam" id="PF13977">
    <property type="entry name" value="TetR_C_6"/>
    <property type="match status" value="1"/>
</dbReference>
<evidence type="ECO:0000256" key="4">
    <source>
        <dbReference type="ARBA" id="ARBA00023163"/>
    </source>
</evidence>
<dbReference type="InterPro" id="IPR050109">
    <property type="entry name" value="HTH-type_TetR-like_transc_reg"/>
</dbReference>
<accession>A0A841HZ77</accession>
<dbReference type="PROSITE" id="PS50977">
    <property type="entry name" value="HTH_TETR_2"/>
    <property type="match status" value="1"/>
</dbReference>
<keyword evidence="4" id="KW-0804">Transcription</keyword>
<keyword evidence="2" id="KW-0805">Transcription regulation</keyword>
<gene>
    <name evidence="7" type="ORF">HNR42_000936</name>
</gene>
<evidence type="ECO:0000259" key="6">
    <source>
        <dbReference type="PROSITE" id="PS50977"/>
    </source>
</evidence>
<dbReference type="EMBL" id="JACHHG010000003">
    <property type="protein sequence ID" value="MBB6097519.1"/>
    <property type="molecule type" value="Genomic_DNA"/>
</dbReference>
<keyword evidence="1" id="KW-0678">Repressor</keyword>
<organism evidence="7 8">
    <name type="scientific">Deinobacterium chartae</name>
    <dbReference type="NCBI Taxonomy" id="521158"/>
    <lineage>
        <taxon>Bacteria</taxon>
        <taxon>Thermotogati</taxon>
        <taxon>Deinococcota</taxon>
        <taxon>Deinococci</taxon>
        <taxon>Deinococcales</taxon>
        <taxon>Deinococcaceae</taxon>
        <taxon>Deinobacterium</taxon>
    </lineage>
</organism>
<dbReference type="PANTHER" id="PTHR30055">
    <property type="entry name" value="HTH-TYPE TRANSCRIPTIONAL REGULATOR RUTR"/>
    <property type="match status" value="1"/>
</dbReference>
<evidence type="ECO:0000256" key="1">
    <source>
        <dbReference type="ARBA" id="ARBA00022491"/>
    </source>
</evidence>
<proteinExistence type="predicted"/>
<keyword evidence="3 5" id="KW-0238">DNA-binding</keyword>
<evidence type="ECO:0000256" key="5">
    <source>
        <dbReference type="PROSITE-ProRule" id="PRU00335"/>
    </source>
</evidence>
<dbReference type="PANTHER" id="PTHR30055:SF234">
    <property type="entry name" value="HTH-TYPE TRANSCRIPTIONAL REGULATOR BETI"/>
    <property type="match status" value="1"/>
</dbReference>
<dbReference type="AlphaFoldDB" id="A0A841HZ77"/>
<evidence type="ECO:0000256" key="3">
    <source>
        <dbReference type="ARBA" id="ARBA00023125"/>
    </source>
</evidence>
<dbReference type="RefSeq" id="WP_183985047.1">
    <property type="nucleotide sequence ID" value="NZ_JACHHG010000003.1"/>
</dbReference>
<feature type="DNA-binding region" description="H-T-H motif" evidence="5">
    <location>
        <begin position="34"/>
        <end position="53"/>
    </location>
</feature>
<evidence type="ECO:0000313" key="7">
    <source>
        <dbReference type="EMBL" id="MBB6097519.1"/>
    </source>
</evidence>
<dbReference type="Proteomes" id="UP000569951">
    <property type="component" value="Unassembled WGS sequence"/>
</dbReference>
<keyword evidence="8" id="KW-1185">Reference proteome</keyword>
<dbReference type="GO" id="GO:0003700">
    <property type="term" value="F:DNA-binding transcription factor activity"/>
    <property type="evidence" value="ECO:0007669"/>
    <property type="project" value="TreeGrafter"/>
</dbReference>
<dbReference type="PRINTS" id="PR00455">
    <property type="entry name" value="HTHTETR"/>
</dbReference>
<protein>
    <submittedName>
        <fullName evidence="7">TetR/AcrR family transcriptional repressor of bet genes</fullName>
    </submittedName>
</protein>
<dbReference type="SUPFAM" id="SSF48498">
    <property type="entry name" value="Tetracyclin repressor-like, C-terminal domain"/>
    <property type="match status" value="1"/>
</dbReference>
<sequence>MARTVNALQEKARKDQLVRAAYAAIYEHGYAAVTLADIARAAGVSKGTLVYYFGSKEALFKTVLTRFVRTIAVSTARAVRLERDPLRKLQVFVENQFYGLENTRRFYTVYLDFLSASTKQAELLEVTRAFFEVSDLLDLSLAQFGQGDDPQGQAWQLRALIDGLSIRFLFDPEADLEVYRARCLSGMRAILGL</sequence>
<dbReference type="GO" id="GO:0000976">
    <property type="term" value="F:transcription cis-regulatory region binding"/>
    <property type="evidence" value="ECO:0007669"/>
    <property type="project" value="TreeGrafter"/>
</dbReference>
<evidence type="ECO:0000256" key="2">
    <source>
        <dbReference type="ARBA" id="ARBA00023015"/>
    </source>
</evidence>
<name>A0A841HZ77_9DEIO</name>
<dbReference type="Pfam" id="PF00440">
    <property type="entry name" value="TetR_N"/>
    <property type="match status" value="1"/>
</dbReference>
<dbReference type="Gene3D" id="1.10.357.10">
    <property type="entry name" value="Tetracycline Repressor, domain 2"/>
    <property type="match status" value="1"/>
</dbReference>
<evidence type="ECO:0000313" key="8">
    <source>
        <dbReference type="Proteomes" id="UP000569951"/>
    </source>
</evidence>
<dbReference type="InterPro" id="IPR036271">
    <property type="entry name" value="Tet_transcr_reg_TetR-rel_C_sf"/>
</dbReference>
<feature type="domain" description="HTH tetR-type" evidence="6">
    <location>
        <begin position="11"/>
        <end position="71"/>
    </location>
</feature>
<dbReference type="InterPro" id="IPR039538">
    <property type="entry name" value="BetI_C"/>
</dbReference>
<dbReference type="InterPro" id="IPR001647">
    <property type="entry name" value="HTH_TetR"/>
</dbReference>
<dbReference type="InterPro" id="IPR009057">
    <property type="entry name" value="Homeodomain-like_sf"/>
</dbReference>